<evidence type="ECO:0000256" key="4">
    <source>
        <dbReference type="ARBA" id="ARBA00022801"/>
    </source>
</evidence>
<dbReference type="GO" id="GO:0016787">
    <property type="term" value="F:hydrolase activity"/>
    <property type="evidence" value="ECO:0007669"/>
    <property type="project" value="UniProtKB-KW"/>
</dbReference>
<evidence type="ECO:0000256" key="2">
    <source>
        <dbReference type="ARBA" id="ARBA00022670"/>
    </source>
</evidence>
<dbReference type="EMBL" id="JBHRYQ010000001">
    <property type="protein sequence ID" value="MFC3810515.1"/>
    <property type="molecule type" value="Genomic_DNA"/>
</dbReference>
<keyword evidence="2 8" id="KW-0645">Protease</keyword>
<evidence type="ECO:0000256" key="5">
    <source>
        <dbReference type="ARBA" id="ARBA00023124"/>
    </source>
</evidence>
<organism evidence="9 10">
    <name type="scientific">Lacihabitans lacunae</name>
    <dbReference type="NCBI Taxonomy" id="1028214"/>
    <lineage>
        <taxon>Bacteria</taxon>
        <taxon>Pseudomonadati</taxon>
        <taxon>Bacteroidota</taxon>
        <taxon>Cytophagia</taxon>
        <taxon>Cytophagales</taxon>
        <taxon>Leadbetterellaceae</taxon>
        <taxon>Lacihabitans</taxon>
    </lineage>
</organism>
<evidence type="ECO:0000256" key="6">
    <source>
        <dbReference type="ARBA" id="ARBA00023125"/>
    </source>
</evidence>
<evidence type="ECO:0000256" key="7">
    <source>
        <dbReference type="ARBA" id="ARBA00023239"/>
    </source>
</evidence>
<dbReference type="Gene3D" id="3.90.1680.10">
    <property type="entry name" value="SOS response associated peptidase-like"/>
    <property type="match status" value="1"/>
</dbReference>
<dbReference type="RefSeq" id="WP_379836734.1">
    <property type="nucleotide sequence ID" value="NZ_JBHRYQ010000001.1"/>
</dbReference>
<proteinExistence type="inferred from homology"/>
<dbReference type="SUPFAM" id="SSF143081">
    <property type="entry name" value="BB1717-like"/>
    <property type="match status" value="1"/>
</dbReference>
<comment type="similarity">
    <text evidence="1 8">Belongs to the SOS response-associated peptidase family.</text>
</comment>
<dbReference type="Pfam" id="PF02586">
    <property type="entry name" value="SRAP"/>
    <property type="match status" value="1"/>
</dbReference>
<dbReference type="EC" id="3.4.-.-" evidence="8"/>
<gene>
    <name evidence="9" type="ORF">ACFOOI_07620</name>
</gene>
<dbReference type="PANTHER" id="PTHR13604">
    <property type="entry name" value="DC12-RELATED"/>
    <property type="match status" value="1"/>
</dbReference>
<accession>A0ABV7YU76</accession>
<reference evidence="10" key="1">
    <citation type="journal article" date="2019" name="Int. J. Syst. Evol. Microbiol.">
        <title>The Global Catalogue of Microorganisms (GCM) 10K type strain sequencing project: providing services to taxonomists for standard genome sequencing and annotation.</title>
        <authorList>
            <consortium name="The Broad Institute Genomics Platform"/>
            <consortium name="The Broad Institute Genome Sequencing Center for Infectious Disease"/>
            <person name="Wu L."/>
            <person name="Ma J."/>
        </authorList>
    </citation>
    <scope>NUCLEOTIDE SEQUENCE [LARGE SCALE GENOMIC DNA]</scope>
    <source>
        <strain evidence="10">CECT 7956</strain>
    </source>
</reference>
<dbReference type="InterPro" id="IPR036590">
    <property type="entry name" value="SRAP-like"/>
</dbReference>
<dbReference type="PANTHER" id="PTHR13604:SF0">
    <property type="entry name" value="ABASIC SITE PROCESSING PROTEIN HMCES"/>
    <property type="match status" value="1"/>
</dbReference>
<dbReference type="Proteomes" id="UP001595616">
    <property type="component" value="Unassembled WGS sequence"/>
</dbReference>
<comment type="caution">
    <text evidence="9">The sequence shown here is derived from an EMBL/GenBank/DDBJ whole genome shotgun (WGS) entry which is preliminary data.</text>
</comment>
<keyword evidence="5" id="KW-0190">Covalent protein-DNA linkage</keyword>
<evidence type="ECO:0000313" key="10">
    <source>
        <dbReference type="Proteomes" id="UP001595616"/>
    </source>
</evidence>
<evidence type="ECO:0000313" key="9">
    <source>
        <dbReference type="EMBL" id="MFC3810515.1"/>
    </source>
</evidence>
<evidence type="ECO:0000256" key="1">
    <source>
        <dbReference type="ARBA" id="ARBA00008136"/>
    </source>
</evidence>
<keyword evidence="3" id="KW-0227">DNA damage</keyword>
<keyword evidence="7" id="KW-0456">Lyase</keyword>
<keyword evidence="6" id="KW-0238">DNA-binding</keyword>
<sequence length="231" mass="26562">MCFHNSINTDKQSLEKKYKAKLKGEQKPIFHANAFEYQKWPIIPIKSEFIEQMNWGLIPSWADSPSKIQEIRSKTLNARIETISEKPSFKNAKKCIVPSTGFFEWQLVGNTKIPYFIFVPEMPIFSMAGLFDSHVNTQGELVNTFSILTTEANSLMAEIHNTKKRMPVLLDQKQEQLWLNDELAAEELYVPFDSKKMKAYTIGNTISSKNHNSKEVNAPKVIQVSEQLNLF</sequence>
<evidence type="ECO:0000256" key="3">
    <source>
        <dbReference type="ARBA" id="ARBA00022763"/>
    </source>
</evidence>
<dbReference type="InterPro" id="IPR003738">
    <property type="entry name" value="SRAP"/>
</dbReference>
<keyword evidence="10" id="KW-1185">Reference proteome</keyword>
<protein>
    <recommendedName>
        <fullName evidence="8">Abasic site processing protein</fullName>
        <ecNumber evidence="8">3.4.-.-</ecNumber>
    </recommendedName>
</protein>
<name>A0ABV7YU76_9BACT</name>
<keyword evidence="4 8" id="KW-0378">Hydrolase</keyword>
<evidence type="ECO:0000256" key="8">
    <source>
        <dbReference type="RuleBase" id="RU364100"/>
    </source>
</evidence>